<evidence type="ECO:0000256" key="5">
    <source>
        <dbReference type="SAM" id="MobiDB-lite"/>
    </source>
</evidence>
<evidence type="ECO:0000256" key="4">
    <source>
        <dbReference type="SAM" id="Coils"/>
    </source>
</evidence>
<dbReference type="GO" id="GO:0061666">
    <property type="term" value="F:UFM1 ligase activity"/>
    <property type="evidence" value="ECO:0007669"/>
    <property type="project" value="InterPro"/>
</dbReference>
<dbReference type="InterPro" id="IPR018611">
    <property type="entry name" value="Ufl1"/>
</dbReference>
<dbReference type="PANTHER" id="PTHR31057:SF0">
    <property type="entry name" value="E3 UFM1-PROTEIN LIGASE 1"/>
    <property type="match status" value="1"/>
</dbReference>
<feature type="coiled-coil region" evidence="4">
    <location>
        <begin position="483"/>
        <end position="510"/>
    </location>
</feature>
<evidence type="ECO:0000256" key="3">
    <source>
        <dbReference type="ARBA" id="ARBA00022786"/>
    </source>
</evidence>
<reference evidence="10" key="1">
    <citation type="journal article" date="2017" name="Cell">
        <title>Insights into land plant evolution garnered from the Marchantia polymorpha genome.</title>
        <authorList>
            <person name="Bowman J.L."/>
            <person name="Kohchi T."/>
            <person name="Yamato K.T."/>
            <person name="Jenkins J."/>
            <person name="Shu S."/>
            <person name="Ishizaki K."/>
            <person name="Yamaoka S."/>
            <person name="Nishihama R."/>
            <person name="Nakamura Y."/>
            <person name="Berger F."/>
            <person name="Adam C."/>
            <person name="Aki S.S."/>
            <person name="Althoff F."/>
            <person name="Araki T."/>
            <person name="Arteaga-Vazquez M.A."/>
            <person name="Balasubrmanian S."/>
            <person name="Barry K."/>
            <person name="Bauer D."/>
            <person name="Boehm C.R."/>
            <person name="Briginshaw L."/>
            <person name="Caballero-Perez J."/>
            <person name="Catarino B."/>
            <person name="Chen F."/>
            <person name="Chiyoda S."/>
            <person name="Chovatia M."/>
            <person name="Davies K.M."/>
            <person name="Delmans M."/>
            <person name="Demura T."/>
            <person name="Dierschke T."/>
            <person name="Dolan L."/>
            <person name="Dorantes-Acosta A.E."/>
            <person name="Eklund D.M."/>
            <person name="Florent S.N."/>
            <person name="Flores-Sandoval E."/>
            <person name="Fujiyama A."/>
            <person name="Fukuzawa H."/>
            <person name="Galik B."/>
            <person name="Grimanelli D."/>
            <person name="Grimwood J."/>
            <person name="Grossniklaus U."/>
            <person name="Hamada T."/>
            <person name="Haseloff J."/>
            <person name="Hetherington A.J."/>
            <person name="Higo A."/>
            <person name="Hirakawa Y."/>
            <person name="Hundley H.N."/>
            <person name="Ikeda Y."/>
            <person name="Inoue K."/>
            <person name="Inoue S.I."/>
            <person name="Ishida S."/>
            <person name="Jia Q."/>
            <person name="Kakita M."/>
            <person name="Kanazawa T."/>
            <person name="Kawai Y."/>
            <person name="Kawashima T."/>
            <person name="Kennedy M."/>
            <person name="Kinose K."/>
            <person name="Kinoshita T."/>
            <person name="Kohara Y."/>
            <person name="Koide E."/>
            <person name="Komatsu K."/>
            <person name="Kopischke S."/>
            <person name="Kubo M."/>
            <person name="Kyozuka J."/>
            <person name="Lagercrantz U."/>
            <person name="Lin S.S."/>
            <person name="Lindquist E."/>
            <person name="Lipzen A.M."/>
            <person name="Lu C.W."/>
            <person name="De Luna E."/>
            <person name="Martienssen R.A."/>
            <person name="Minamino N."/>
            <person name="Mizutani M."/>
            <person name="Mizutani M."/>
            <person name="Mochizuki N."/>
            <person name="Monte I."/>
            <person name="Mosher R."/>
            <person name="Nagasaki H."/>
            <person name="Nakagami H."/>
            <person name="Naramoto S."/>
            <person name="Nishitani K."/>
            <person name="Ohtani M."/>
            <person name="Okamoto T."/>
            <person name="Okumura M."/>
            <person name="Phillips J."/>
            <person name="Pollak B."/>
            <person name="Reinders A."/>
            <person name="Rovekamp M."/>
            <person name="Sano R."/>
            <person name="Sawa S."/>
            <person name="Schmid M.W."/>
            <person name="Shirakawa M."/>
            <person name="Solano R."/>
            <person name="Spunde A."/>
            <person name="Suetsugu N."/>
            <person name="Sugano S."/>
            <person name="Sugiyama A."/>
            <person name="Sun R."/>
            <person name="Suzuki Y."/>
            <person name="Takenaka M."/>
            <person name="Takezawa D."/>
            <person name="Tomogane H."/>
            <person name="Tsuzuki M."/>
            <person name="Ueda T."/>
            <person name="Umeda M."/>
            <person name="Ward J.M."/>
            <person name="Watanabe Y."/>
            <person name="Yazaki K."/>
            <person name="Yokoyama R."/>
            <person name="Yoshitake Y."/>
            <person name="Yotsui I."/>
            <person name="Zachgo S."/>
            <person name="Schmutz J."/>
        </authorList>
    </citation>
    <scope>NUCLEOTIDE SEQUENCE [LARGE SCALE GENOMIC DNA]</scope>
    <source>
        <strain evidence="10">Tak-1</strain>
    </source>
</reference>
<evidence type="ECO:0000313" key="10">
    <source>
        <dbReference type="Proteomes" id="UP000244005"/>
    </source>
</evidence>
<feature type="region of interest" description="Disordered" evidence="5">
    <location>
        <begin position="317"/>
        <end position="407"/>
    </location>
</feature>
<evidence type="ECO:0000259" key="8">
    <source>
        <dbReference type="Pfam" id="PF25041"/>
    </source>
</evidence>
<gene>
    <name evidence="9" type="ORF">MARPO_0007s0143</name>
</gene>
<dbReference type="InterPro" id="IPR056579">
    <property type="entry name" value="Ufl1_N"/>
</dbReference>
<feature type="compositionally biased region" description="Low complexity" evidence="5">
    <location>
        <begin position="317"/>
        <end position="331"/>
    </location>
</feature>
<dbReference type="InterPro" id="IPR056761">
    <property type="entry name" value="Ufl1-like_C"/>
</dbReference>
<dbReference type="Pfam" id="PF09743">
    <property type="entry name" value="E3_UFM1_ligase"/>
    <property type="match status" value="1"/>
</dbReference>
<dbReference type="PANTHER" id="PTHR31057">
    <property type="entry name" value="E3 UFM1-PROTEIN LIGASE 1"/>
    <property type="match status" value="1"/>
</dbReference>
<accession>A0A2R6XNQ7</accession>
<dbReference type="Pfam" id="PF23659">
    <property type="entry name" value="UFL1"/>
    <property type="match status" value="1"/>
</dbReference>
<dbReference type="AlphaFoldDB" id="A0A2R6XNQ7"/>
<keyword evidence="4" id="KW-0175">Coiled coil</keyword>
<protein>
    <recommendedName>
        <fullName evidence="11">E3 UFM1-protein ligase 1 homolog</fullName>
    </recommendedName>
</protein>
<dbReference type="GO" id="GO:0071569">
    <property type="term" value="P:protein ufmylation"/>
    <property type="evidence" value="ECO:0007669"/>
    <property type="project" value="InterPro"/>
</dbReference>
<proteinExistence type="inferred from homology"/>
<dbReference type="Pfam" id="PF25870">
    <property type="entry name" value="WHD_UFL1_5th"/>
    <property type="match status" value="1"/>
</dbReference>
<feature type="domain" description="E3 UFM1-protein ligase 1-like N-terminal" evidence="6">
    <location>
        <begin position="4"/>
        <end position="165"/>
    </location>
</feature>
<dbReference type="OrthoDB" id="10258297at2759"/>
<evidence type="ECO:0000256" key="2">
    <source>
        <dbReference type="ARBA" id="ARBA00022679"/>
    </source>
</evidence>
<feature type="domain" description="E3 UFM1-protein ligase-like C-terminal" evidence="8">
    <location>
        <begin position="621"/>
        <end position="734"/>
    </location>
</feature>
<evidence type="ECO:0000259" key="6">
    <source>
        <dbReference type="Pfam" id="PF09743"/>
    </source>
</evidence>
<organism evidence="9 10">
    <name type="scientific">Marchantia polymorpha</name>
    <name type="common">Common liverwort</name>
    <name type="synonym">Marchantia aquatica</name>
    <dbReference type="NCBI Taxonomy" id="3197"/>
    <lineage>
        <taxon>Eukaryota</taxon>
        <taxon>Viridiplantae</taxon>
        <taxon>Streptophyta</taxon>
        <taxon>Embryophyta</taxon>
        <taxon>Marchantiophyta</taxon>
        <taxon>Marchantiopsida</taxon>
        <taxon>Marchantiidae</taxon>
        <taxon>Marchantiales</taxon>
        <taxon>Marchantiaceae</taxon>
        <taxon>Marchantia</taxon>
    </lineage>
</organism>
<dbReference type="EMBL" id="KZ772679">
    <property type="protein sequence ID" value="PTQ47742.1"/>
    <property type="molecule type" value="Genomic_DNA"/>
</dbReference>
<evidence type="ECO:0000256" key="1">
    <source>
        <dbReference type="ARBA" id="ARBA00010789"/>
    </source>
</evidence>
<feature type="compositionally biased region" description="Basic and acidic residues" evidence="5">
    <location>
        <begin position="542"/>
        <end position="553"/>
    </location>
</feature>
<evidence type="ECO:0000259" key="7">
    <source>
        <dbReference type="Pfam" id="PF23659"/>
    </source>
</evidence>
<feature type="region of interest" description="Disordered" evidence="5">
    <location>
        <begin position="542"/>
        <end position="563"/>
    </location>
</feature>
<keyword evidence="3" id="KW-0833">Ubl conjugation pathway</keyword>
<comment type="similarity">
    <text evidence="1">Belongs to the UFL1 family.</text>
</comment>
<keyword evidence="10" id="KW-1185">Reference proteome</keyword>
<dbReference type="Gramene" id="Mp3g01510.2">
    <property type="protein sequence ID" value="Mp3g01510.2.cds"/>
    <property type="gene ID" value="Mp3g01510"/>
</dbReference>
<dbReference type="InterPro" id="IPR056580">
    <property type="entry name" value="Ufl1_dom"/>
</dbReference>
<dbReference type="Proteomes" id="UP000244005">
    <property type="component" value="Unassembled WGS sequence"/>
</dbReference>
<sequence length="744" mass="81152">MDAELLELQKLFQATQEAKATVRLSERNVVELVTKLKELQLLDSDLLHTITGKEFITKDRLKAEVEAEIKRLGRASLVDLAASVGVELVHCERVAEQIVASNPDLSFIQGEIVADSYWDTVAEEINEALQESGQVAVGELAKRFNVGSEQLTRVLESRIGKSVFAQSQRESVEAFFSQNGYISYDVLRKLVISQPKTYLQDKYPEGIALETVFIHPSITSVLDAASEEAIIGGGWFDALPLVPTSFSNADAALLLNLCPSVIKAKKEGTAFILAETCVVSLEFIKILSEKVELEVRSLAEKAVEAQLSIAKKSVVDGSSSEKGASSSKSSGIADKNFDGEDDTNQTKGGRKKKSTTGSTKERIKDEIEEEAGGKGAKGKRKGGRTKGGISSLIGEAGNSSTKTGKGSVIKEDADMPTQEHLVEKMLEWYPDMESAGFEGDDYGEGGSLPKSLAEWVRPSVISTWAAVKRASFNASSEDRRRRVDSLQQKLDEAYADLQLFEKALDLFEEDNNTALILQRHLLRTTAAEITDMFLTAQNLERQLEEGDGSDSRESSSAGSHQLSTAERMVLAKRMAGAGLAKRSVELVESLEGKTVDAFETALEAAVKESGLRLKKLDKKSERSLLHSHKKVLMSQVEEENDPVALLPRVVALLFIQVHNRALQAPGRAMLAAVNRLKSGLSEDSFGSLMAYHTTTVQLLSMQATAPSGENDCTNDRMRTKREALIERMPQLKALIVSTPVVSKA</sequence>
<feature type="domain" description="E3 UFM1-protein ligase 1-like" evidence="7">
    <location>
        <begin position="484"/>
        <end position="616"/>
    </location>
</feature>
<keyword evidence="2" id="KW-0808">Transferase</keyword>
<evidence type="ECO:0008006" key="11">
    <source>
        <dbReference type="Google" id="ProtNLM"/>
    </source>
</evidence>
<dbReference type="Pfam" id="PF25041">
    <property type="entry name" value="UFL1_C"/>
    <property type="match status" value="1"/>
</dbReference>
<evidence type="ECO:0000313" key="9">
    <source>
        <dbReference type="EMBL" id="PTQ47742.1"/>
    </source>
</evidence>
<name>A0A2R6XNQ7_MARPO</name>